<evidence type="ECO:0000256" key="7">
    <source>
        <dbReference type="ARBA" id="ARBA00022695"/>
    </source>
</evidence>
<sequence length="316" mass="33424">MRRWDGLESIPSGWERSVVAVGVFDGVHHGHRAIVGAAAELGRGLGVPVVAVTFEPHPQAVLHGTGPSVLTPVDRRVELLGRSGADAVVVLPFTEELAALPPEEFARRVLVDHLHAAAVVVGEDFRFGHRAAGTVALLHALGGEHGFTARGVPLLSDDGGPVTSTRVRGLLAEGDVAGAAELLGRPHRVEGQVVHGAARGRELLGFPTANMDLAPGSAVPGDGVYAGWMSRPDAAPGEESRWPAAISVGTNPTFDGAERTVEAYALDRDDLDLYGLPMAVEFTVHIRGQERFDSVDELVRAMNRDVDRCRKVLAEG</sequence>
<dbReference type="Pfam" id="PF06574">
    <property type="entry name" value="FAD_syn"/>
    <property type="match status" value="1"/>
</dbReference>
<dbReference type="GO" id="GO:0003919">
    <property type="term" value="F:FMN adenylyltransferase activity"/>
    <property type="evidence" value="ECO:0007669"/>
    <property type="project" value="UniProtKB-UniRule"/>
</dbReference>
<dbReference type="AlphaFoldDB" id="A0A919CHN4"/>
<evidence type="ECO:0000259" key="16">
    <source>
        <dbReference type="SMART" id="SM00904"/>
    </source>
</evidence>
<protein>
    <recommendedName>
        <fullName evidence="15">Riboflavin biosynthesis protein</fullName>
    </recommendedName>
    <domain>
        <recommendedName>
            <fullName evidence="15">Riboflavin kinase</fullName>
            <ecNumber evidence="15">2.7.1.26</ecNumber>
        </recommendedName>
        <alternativeName>
            <fullName evidence="15">Flavokinase</fullName>
        </alternativeName>
    </domain>
    <domain>
        <recommendedName>
            <fullName evidence="15">FMN adenylyltransferase</fullName>
            <ecNumber evidence="15">2.7.7.2</ecNumber>
        </recommendedName>
        <alternativeName>
            <fullName evidence="15">FAD pyrophosphorylase</fullName>
        </alternativeName>
        <alternativeName>
            <fullName evidence="15">FAD synthase</fullName>
        </alternativeName>
    </domain>
</protein>
<comment type="catalytic activity">
    <reaction evidence="13 15">
        <text>riboflavin + ATP = FMN + ADP + H(+)</text>
        <dbReference type="Rhea" id="RHEA:14357"/>
        <dbReference type="ChEBI" id="CHEBI:15378"/>
        <dbReference type="ChEBI" id="CHEBI:30616"/>
        <dbReference type="ChEBI" id="CHEBI:57986"/>
        <dbReference type="ChEBI" id="CHEBI:58210"/>
        <dbReference type="ChEBI" id="CHEBI:456216"/>
        <dbReference type="EC" id="2.7.1.26"/>
    </reaction>
</comment>
<evidence type="ECO:0000256" key="14">
    <source>
        <dbReference type="ARBA" id="ARBA00049494"/>
    </source>
</evidence>
<dbReference type="GO" id="GO:0006747">
    <property type="term" value="P:FAD biosynthetic process"/>
    <property type="evidence" value="ECO:0007669"/>
    <property type="project" value="UniProtKB-UniRule"/>
</dbReference>
<proteinExistence type="inferred from homology"/>
<comment type="catalytic activity">
    <reaction evidence="14 15">
        <text>FMN + ATP + H(+) = FAD + diphosphate</text>
        <dbReference type="Rhea" id="RHEA:17237"/>
        <dbReference type="ChEBI" id="CHEBI:15378"/>
        <dbReference type="ChEBI" id="CHEBI:30616"/>
        <dbReference type="ChEBI" id="CHEBI:33019"/>
        <dbReference type="ChEBI" id="CHEBI:57692"/>
        <dbReference type="ChEBI" id="CHEBI:58210"/>
        <dbReference type="EC" id="2.7.7.2"/>
    </reaction>
</comment>
<keyword evidence="11 15" id="KW-0067">ATP-binding</keyword>
<dbReference type="FunFam" id="3.40.50.620:FF:000021">
    <property type="entry name" value="Riboflavin biosynthesis protein"/>
    <property type="match status" value="1"/>
</dbReference>
<dbReference type="SUPFAM" id="SSF52374">
    <property type="entry name" value="Nucleotidylyl transferase"/>
    <property type="match status" value="1"/>
</dbReference>
<dbReference type="SMART" id="SM00904">
    <property type="entry name" value="Flavokinase"/>
    <property type="match status" value="1"/>
</dbReference>
<evidence type="ECO:0000256" key="1">
    <source>
        <dbReference type="ARBA" id="ARBA00002121"/>
    </source>
</evidence>
<dbReference type="InterPro" id="IPR014729">
    <property type="entry name" value="Rossmann-like_a/b/a_fold"/>
</dbReference>
<evidence type="ECO:0000256" key="2">
    <source>
        <dbReference type="ARBA" id="ARBA00004726"/>
    </source>
</evidence>
<evidence type="ECO:0000256" key="10">
    <source>
        <dbReference type="ARBA" id="ARBA00022827"/>
    </source>
</evidence>
<dbReference type="PIRSF" id="PIRSF004491">
    <property type="entry name" value="FAD_Synth"/>
    <property type="match status" value="1"/>
</dbReference>
<keyword evidence="7 15" id="KW-0548">Nucleotidyltransferase</keyword>
<dbReference type="InterPro" id="IPR023465">
    <property type="entry name" value="Riboflavin_kinase_dom_sf"/>
</dbReference>
<dbReference type="NCBIfam" id="NF004160">
    <property type="entry name" value="PRK05627.1-3"/>
    <property type="match status" value="1"/>
</dbReference>
<feature type="domain" description="Riboflavin kinase" evidence="16">
    <location>
        <begin position="182"/>
        <end position="314"/>
    </location>
</feature>
<dbReference type="GO" id="GO:0005524">
    <property type="term" value="F:ATP binding"/>
    <property type="evidence" value="ECO:0007669"/>
    <property type="project" value="UniProtKB-UniRule"/>
</dbReference>
<organism evidence="17 18">
    <name type="scientific">Nocardiopsis kunsanensis</name>
    <dbReference type="NCBI Taxonomy" id="141693"/>
    <lineage>
        <taxon>Bacteria</taxon>
        <taxon>Bacillati</taxon>
        <taxon>Actinomycetota</taxon>
        <taxon>Actinomycetes</taxon>
        <taxon>Streptosporangiales</taxon>
        <taxon>Nocardiopsidaceae</taxon>
        <taxon>Nocardiopsis</taxon>
    </lineage>
</organism>
<keyword evidence="9 15" id="KW-0418">Kinase</keyword>
<dbReference type="EMBL" id="BMXL01000010">
    <property type="protein sequence ID" value="GHD25996.1"/>
    <property type="molecule type" value="Genomic_DNA"/>
</dbReference>
<name>A0A919CHN4_9ACTN</name>
<evidence type="ECO:0000256" key="6">
    <source>
        <dbReference type="ARBA" id="ARBA00022679"/>
    </source>
</evidence>
<keyword evidence="4 15" id="KW-0285">Flavoprotein</keyword>
<dbReference type="InterPro" id="IPR023468">
    <property type="entry name" value="Riboflavin_kinase"/>
</dbReference>
<evidence type="ECO:0000313" key="17">
    <source>
        <dbReference type="EMBL" id="GHD25996.1"/>
    </source>
</evidence>
<dbReference type="SUPFAM" id="SSF82114">
    <property type="entry name" value="Riboflavin kinase-like"/>
    <property type="match status" value="1"/>
</dbReference>
<evidence type="ECO:0000256" key="8">
    <source>
        <dbReference type="ARBA" id="ARBA00022741"/>
    </source>
</evidence>
<dbReference type="CDD" id="cd02064">
    <property type="entry name" value="FAD_synthetase_N"/>
    <property type="match status" value="1"/>
</dbReference>
<evidence type="ECO:0000256" key="15">
    <source>
        <dbReference type="PIRNR" id="PIRNR004491"/>
    </source>
</evidence>
<keyword evidence="8 15" id="KW-0547">Nucleotide-binding</keyword>
<comment type="pathway">
    <text evidence="3 15">Cofactor biosynthesis; FMN biosynthesis; FMN from riboflavin (ATP route): step 1/1.</text>
</comment>
<comment type="similarity">
    <text evidence="15">Belongs to the ribF family.</text>
</comment>
<accession>A0A919CHN4</accession>
<dbReference type="FunFam" id="2.40.30.30:FF:000003">
    <property type="entry name" value="Riboflavin biosynthesis protein"/>
    <property type="match status" value="1"/>
</dbReference>
<dbReference type="InterPro" id="IPR002606">
    <property type="entry name" value="Riboflavin_kinase_bac"/>
</dbReference>
<evidence type="ECO:0000256" key="13">
    <source>
        <dbReference type="ARBA" id="ARBA00047880"/>
    </source>
</evidence>
<keyword evidence="12" id="KW-0511">Multifunctional enzyme</keyword>
<evidence type="ECO:0000256" key="4">
    <source>
        <dbReference type="ARBA" id="ARBA00022630"/>
    </source>
</evidence>
<dbReference type="InterPro" id="IPR015864">
    <property type="entry name" value="FAD_synthase"/>
</dbReference>
<dbReference type="Pfam" id="PF01687">
    <property type="entry name" value="Flavokinase"/>
    <property type="match status" value="1"/>
</dbReference>
<dbReference type="GO" id="GO:0008531">
    <property type="term" value="F:riboflavin kinase activity"/>
    <property type="evidence" value="ECO:0007669"/>
    <property type="project" value="UniProtKB-UniRule"/>
</dbReference>
<keyword evidence="6 15" id="KW-0808">Transferase</keyword>
<keyword evidence="5 15" id="KW-0288">FMN</keyword>
<comment type="caution">
    <text evidence="17">The sequence shown here is derived from an EMBL/GenBank/DDBJ whole genome shotgun (WGS) entry which is preliminary data.</text>
</comment>
<dbReference type="RefSeq" id="WP_017575061.1">
    <property type="nucleotide sequence ID" value="NZ_BMXL01000010.1"/>
</dbReference>
<reference evidence="17 18" key="1">
    <citation type="journal article" date="2014" name="Int. J. Syst. Evol. Microbiol.">
        <title>Complete genome sequence of Corynebacterium casei LMG S-19264T (=DSM 44701T), isolated from a smear-ripened cheese.</title>
        <authorList>
            <consortium name="US DOE Joint Genome Institute (JGI-PGF)"/>
            <person name="Walter F."/>
            <person name="Albersmeier A."/>
            <person name="Kalinowski J."/>
            <person name="Ruckert C."/>
        </authorList>
    </citation>
    <scope>NUCLEOTIDE SEQUENCE [LARGE SCALE GENOMIC DNA]</scope>
    <source>
        <strain evidence="17 18">KCTC 19473</strain>
    </source>
</reference>
<dbReference type="GO" id="GO:0009398">
    <property type="term" value="P:FMN biosynthetic process"/>
    <property type="evidence" value="ECO:0007669"/>
    <property type="project" value="UniProtKB-UniRule"/>
</dbReference>
<dbReference type="PANTHER" id="PTHR22749:SF6">
    <property type="entry name" value="RIBOFLAVIN KINASE"/>
    <property type="match status" value="1"/>
</dbReference>
<gene>
    <name evidence="17" type="ORF">GCM10007147_23650</name>
</gene>
<evidence type="ECO:0000256" key="3">
    <source>
        <dbReference type="ARBA" id="ARBA00005201"/>
    </source>
</evidence>
<dbReference type="InterPro" id="IPR015865">
    <property type="entry name" value="Riboflavin_kinase_bac/euk"/>
</dbReference>
<dbReference type="EC" id="2.7.7.2" evidence="15"/>
<dbReference type="Gene3D" id="2.40.30.30">
    <property type="entry name" value="Riboflavin kinase-like"/>
    <property type="match status" value="1"/>
</dbReference>
<keyword evidence="18" id="KW-1185">Reference proteome</keyword>
<comment type="pathway">
    <text evidence="2 15">Cofactor biosynthesis; FAD biosynthesis; FAD from FMN: step 1/1.</text>
</comment>
<evidence type="ECO:0000256" key="12">
    <source>
        <dbReference type="ARBA" id="ARBA00023268"/>
    </source>
</evidence>
<dbReference type="NCBIfam" id="TIGR00083">
    <property type="entry name" value="ribF"/>
    <property type="match status" value="1"/>
</dbReference>
<evidence type="ECO:0000313" key="18">
    <source>
        <dbReference type="Proteomes" id="UP000654947"/>
    </source>
</evidence>
<dbReference type="Proteomes" id="UP000654947">
    <property type="component" value="Unassembled WGS sequence"/>
</dbReference>
<evidence type="ECO:0000256" key="9">
    <source>
        <dbReference type="ARBA" id="ARBA00022777"/>
    </source>
</evidence>
<comment type="function">
    <text evidence="1">Catalyzes the phosphorylation of riboflavin to FMN followed by the adenylation of FMN to FAD.</text>
</comment>
<evidence type="ECO:0000256" key="5">
    <source>
        <dbReference type="ARBA" id="ARBA00022643"/>
    </source>
</evidence>
<evidence type="ECO:0000256" key="11">
    <source>
        <dbReference type="ARBA" id="ARBA00022840"/>
    </source>
</evidence>
<dbReference type="PANTHER" id="PTHR22749">
    <property type="entry name" value="RIBOFLAVIN KINASE/FMN ADENYLYLTRANSFERASE"/>
    <property type="match status" value="1"/>
</dbReference>
<dbReference type="EC" id="2.7.1.26" evidence="15"/>
<keyword evidence="10 15" id="KW-0274">FAD</keyword>
<dbReference type="GO" id="GO:0009231">
    <property type="term" value="P:riboflavin biosynthetic process"/>
    <property type="evidence" value="ECO:0007669"/>
    <property type="project" value="InterPro"/>
</dbReference>
<dbReference type="Gene3D" id="3.40.50.620">
    <property type="entry name" value="HUPs"/>
    <property type="match status" value="1"/>
</dbReference>